<feature type="region of interest" description="Disordered" evidence="4">
    <location>
        <begin position="13"/>
        <end position="35"/>
    </location>
</feature>
<comment type="similarity">
    <text evidence="2">Belongs to the methyl-accepting chemotaxis (MCP) protein family.</text>
</comment>
<dbReference type="PANTHER" id="PTHR32089:SF112">
    <property type="entry name" value="LYSOZYME-LIKE PROTEIN-RELATED"/>
    <property type="match status" value="1"/>
</dbReference>
<dbReference type="InterPro" id="IPR004090">
    <property type="entry name" value="Chemotax_Me-accpt_rcpt"/>
</dbReference>
<dbReference type="PRINTS" id="PR00260">
    <property type="entry name" value="CHEMTRNSDUCR"/>
</dbReference>
<comment type="caution">
    <text evidence="6">The sequence shown here is derived from an EMBL/GenBank/DDBJ whole genome shotgun (WGS) entry which is preliminary data.</text>
</comment>
<reference evidence="6 7" key="1">
    <citation type="journal article" date="2020" name="Microorganisms">
        <title>Osmotic Adaptation and Compatible Solute Biosynthesis of Phototrophic Bacteria as Revealed from Genome Analyses.</title>
        <authorList>
            <person name="Imhoff J.F."/>
            <person name="Rahn T."/>
            <person name="Kunzel S."/>
            <person name="Keller A."/>
            <person name="Neulinger S.C."/>
        </authorList>
    </citation>
    <scope>NUCLEOTIDE SEQUENCE [LARGE SCALE GENOMIC DNA]</scope>
    <source>
        <strain evidence="6 7">DSM 15382</strain>
    </source>
</reference>
<organism evidence="6 7">
    <name type="scientific">Paracraurococcus ruber</name>
    <dbReference type="NCBI Taxonomy" id="77675"/>
    <lineage>
        <taxon>Bacteria</taxon>
        <taxon>Pseudomonadati</taxon>
        <taxon>Pseudomonadota</taxon>
        <taxon>Alphaproteobacteria</taxon>
        <taxon>Acetobacterales</taxon>
        <taxon>Roseomonadaceae</taxon>
        <taxon>Paracraurococcus</taxon>
    </lineage>
</organism>
<dbReference type="Pfam" id="PF00015">
    <property type="entry name" value="MCPsignal"/>
    <property type="match status" value="1"/>
</dbReference>
<dbReference type="PANTHER" id="PTHR32089">
    <property type="entry name" value="METHYL-ACCEPTING CHEMOTAXIS PROTEIN MCPB"/>
    <property type="match status" value="1"/>
</dbReference>
<sequence>MILGQRRGQRLLRRLQTGDGAGRRRPPVRRGDGGGFAGQVAASAGALVGAVDEVATQMTAAGQATRAAVDLTERGRAVFEGLTASMAEIGGVSRLIADIAARTNLLALNATIEAARAGEAGKGFAVVATEVKALAGQTARCTEQIAARVAALDGAAREATGVLHGITEAVGRIDAVAEAVDAAVAAQTTTAKAIAEAVDSATAASGRVAGQVETVATEAEASAGQAEALLGGMEEMTGMMAGLGNRITGLMRSRIAELERRAAPRFPLPPALQPARLDAPTGSVEGRVTEISRTGALFAGALPAGTVEVRLHLAGAPPIACRVVGTRPEGMALAFAQEAEQAEALDHLLARLPERFAA</sequence>
<evidence type="ECO:0000256" key="1">
    <source>
        <dbReference type="ARBA" id="ARBA00023224"/>
    </source>
</evidence>
<proteinExistence type="inferred from homology"/>
<protein>
    <recommendedName>
        <fullName evidence="5">Methyl-accepting transducer domain-containing protein</fullName>
    </recommendedName>
</protein>
<dbReference type="InterPro" id="IPR009875">
    <property type="entry name" value="PilZ_domain"/>
</dbReference>
<evidence type="ECO:0000256" key="3">
    <source>
        <dbReference type="PROSITE-ProRule" id="PRU00284"/>
    </source>
</evidence>
<name>A0ABS1D638_9PROT</name>
<dbReference type="EMBL" id="NRSG01000529">
    <property type="protein sequence ID" value="MBK1662352.1"/>
    <property type="molecule type" value="Genomic_DNA"/>
</dbReference>
<evidence type="ECO:0000313" key="6">
    <source>
        <dbReference type="EMBL" id="MBK1662352.1"/>
    </source>
</evidence>
<keyword evidence="7" id="KW-1185">Reference proteome</keyword>
<feature type="domain" description="Methyl-accepting transducer" evidence="5">
    <location>
        <begin position="39"/>
        <end position="223"/>
    </location>
</feature>
<evidence type="ECO:0000259" key="5">
    <source>
        <dbReference type="PROSITE" id="PS50111"/>
    </source>
</evidence>
<dbReference type="SMART" id="SM00283">
    <property type="entry name" value="MA"/>
    <property type="match status" value="1"/>
</dbReference>
<evidence type="ECO:0000256" key="2">
    <source>
        <dbReference type="ARBA" id="ARBA00029447"/>
    </source>
</evidence>
<dbReference type="Pfam" id="PF07238">
    <property type="entry name" value="PilZ"/>
    <property type="match status" value="1"/>
</dbReference>
<gene>
    <name evidence="6" type="ORF">CKO45_29645</name>
</gene>
<evidence type="ECO:0000313" key="7">
    <source>
        <dbReference type="Proteomes" id="UP000697995"/>
    </source>
</evidence>
<dbReference type="InterPro" id="IPR004089">
    <property type="entry name" value="MCPsignal_dom"/>
</dbReference>
<dbReference type="Proteomes" id="UP000697995">
    <property type="component" value="Unassembled WGS sequence"/>
</dbReference>
<evidence type="ECO:0000256" key="4">
    <source>
        <dbReference type="SAM" id="MobiDB-lite"/>
    </source>
</evidence>
<keyword evidence="1 3" id="KW-0807">Transducer</keyword>
<accession>A0ABS1D638</accession>
<dbReference type="SUPFAM" id="SSF58104">
    <property type="entry name" value="Methyl-accepting chemotaxis protein (MCP) signaling domain"/>
    <property type="match status" value="1"/>
</dbReference>
<dbReference type="Gene3D" id="1.10.287.950">
    <property type="entry name" value="Methyl-accepting chemotaxis protein"/>
    <property type="match status" value="1"/>
</dbReference>
<dbReference type="PROSITE" id="PS50111">
    <property type="entry name" value="CHEMOTAXIS_TRANSDUC_2"/>
    <property type="match status" value="1"/>
</dbReference>